<gene>
    <name evidence="1" type="primary">jg15489</name>
    <name evidence="1" type="ORF">PAEG_LOCUS10957</name>
</gene>
<keyword evidence="2" id="KW-1185">Reference proteome</keyword>
<protein>
    <submittedName>
        <fullName evidence="1">Jg15489 protein</fullName>
    </submittedName>
</protein>
<sequence length="118" mass="13362">MVTGGGGGVRLPRRCLFSLDLKVLISCRSWGKWKLEGILAMRIRNEDAKRFVLVRGISTTYGCKSLRCNLAETSQKWEQSPMHDRTSAWYKVRSCSETGVKNRLTLLRMPSFLPAALL</sequence>
<name>A0A8S4RBD7_9NEOP</name>
<organism evidence="1 2">
    <name type="scientific">Pararge aegeria aegeria</name>
    <dbReference type="NCBI Taxonomy" id="348720"/>
    <lineage>
        <taxon>Eukaryota</taxon>
        <taxon>Metazoa</taxon>
        <taxon>Ecdysozoa</taxon>
        <taxon>Arthropoda</taxon>
        <taxon>Hexapoda</taxon>
        <taxon>Insecta</taxon>
        <taxon>Pterygota</taxon>
        <taxon>Neoptera</taxon>
        <taxon>Endopterygota</taxon>
        <taxon>Lepidoptera</taxon>
        <taxon>Glossata</taxon>
        <taxon>Ditrysia</taxon>
        <taxon>Papilionoidea</taxon>
        <taxon>Nymphalidae</taxon>
        <taxon>Satyrinae</taxon>
        <taxon>Satyrini</taxon>
        <taxon>Parargina</taxon>
        <taxon>Pararge</taxon>
    </lineage>
</organism>
<evidence type="ECO:0000313" key="1">
    <source>
        <dbReference type="EMBL" id="CAH2232741.1"/>
    </source>
</evidence>
<reference evidence="1" key="1">
    <citation type="submission" date="2022-03" db="EMBL/GenBank/DDBJ databases">
        <authorList>
            <person name="Lindestad O."/>
        </authorList>
    </citation>
    <scope>NUCLEOTIDE SEQUENCE</scope>
</reference>
<dbReference type="AlphaFoldDB" id="A0A8S4RBD7"/>
<dbReference type="EMBL" id="CAKXAJ010024915">
    <property type="protein sequence ID" value="CAH2232741.1"/>
    <property type="molecule type" value="Genomic_DNA"/>
</dbReference>
<evidence type="ECO:0000313" key="2">
    <source>
        <dbReference type="Proteomes" id="UP000838756"/>
    </source>
</evidence>
<comment type="caution">
    <text evidence="1">The sequence shown here is derived from an EMBL/GenBank/DDBJ whole genome shotgun (WGS) entry which is preliminary data.</text>
</comment>
<proteinExistence type="predicted"/>
<dbReference type="Proteomes" id="UP000838756">
    <property type="component" value="Unassembled WGS sequence"/>
</dbReference>
<accession>A0A8S4RBD7</accession>